<dbReference type="GO" id="GO:0016491">
    <property type="term" value="F:oxidoreductase activity"/>
    <property type="evidence" value="ECO:0007669"/>
    <property type="project" value="UniProtKB-KW"/>
</dbReference>
<dbReference type="SUPFAM" id="SSF51735">
    <property type="entry name" value="NAD(P)-binding Rossmann-fold domains"/>
    <property type="match status" value="1"/>
</dbReference>
<dbReference type="PANTHER" id="PTHR43544:SF7">
    <property type="entry name" value="NADB-LER2"/>
    <property type="match status" value="1"/>
</dbReference>
<evidence type="ECO:0008006" key="7">
    <source>
        <dbReference type="Google" id="ProtNLM"/>
    </source>
</evidence>
<dbReference type="EMBL" id="KN817579">
    <property type="protein sequence ID" value="KJA19316.1"/>
    <property type="molecule type" value="Genomic_DNA"/>
</dbReference>
<dbReference type="PRINTS" id="PR00081">
    <property type="entry name" value="GDHRDH"/>
</dbReference>
<evidence type="ECO:0000256" key="1">
    <source>
        <dbReference type="ARBA" id="ARBA00006484"/>
    </source>
</evidence>
<proteinExistence type="inferred from homology"/>
<sequence length="256" mass="27307">MSSSTSTVYLVTGTNRGIGTHFRYIAASRPNAFVYAGVRDVSKAAALDELSKKHPGRISVVKCVSADVEGNAQLAKEIQARHGRVDTVIANAAVARVETTVLDTPAKELDEHFTVNVVGTAVLFQALHALLKASPSPRFIPISSASASIGGPMMPLPVRVATYGASKAALNYITRKIHFENEWLVAFPLAPGVVNTDSAKAAMANDTTGVFDSLREHITLQTPEEAAKALVDLIDRATREKEGGEFVDVDGGRIPW</sequence>
<name>A0A0D2PGT8_HYPSF</name>
<dbReference type="Proteomes" id="UP000054270">
    <property type="component" value="Unassembled WGS sequence"/>
</dbReference>
<keyword evidence="2" id="KW-0521">NADP</keyword>
<reference evidence="6" key="2">
    <citation type="submission" date="2014-04" db="EMBL/GenBank/DDBJ databases">
        <title>Evolutionary Origins and Diversification of the Mycorrhizal Mutualists.</title>
        <authorList>
            <consortium name="DOE Joint Genome Institute"/>
            <consortium name="Mycorrhizal Genomics Consortium"/>
            <person name="Kohler A."/>
            <person name="Kuo A."/>
            <person name="Nagy L.G."/>
            <person name="Floudas D."/>
            <person name="Copeland A."/>
            <person name="Barry K.W."/>
            <person name="Cichocki N."/>
            <person name="Veneault-Fourrey C."/>
            <person name="LaButti K."/>
            <person name="Lindquist E.A."/>
            <person name="Lipzen A."/>
            <person name="Lundell T."/>
            <person name="Morin E."/>
            <person name="Murat C."/>
            <person name="Riley R."/>
            <person name="Ohm R."/>
            <person name="Sun H."/>
            <person name="Tunlid A."/>
            <person name="Henrissat B."/>
            <person name="Grigoriev I.V."/>
            <person name="Hibbett D.S."/>
            <person name="Martin F."/>
        </authorList>
    </citation>
    <scope>NUCLEOTIDE SEQUENCE [LARGE SCALE GENOMIC DNA]</scope>
    <source>
        <strain evidence="6">FD-334 SS-4</strain>
    </source>
</reference>
<dbReference type="OMA" id="YENHEIA"/>
<keyword evidence="6" id="KW-1185">Reference proteome</keyword>
<dbReference type="AlphaFoldDB" id="A0A0D2PGT8"/>
<evidence type="ECO:0000313" key="6">
    <source>
        <dbReference type="Proteomes" id="UP000054270"/>
    </source>
</evidence>
<protein>
    <recommendedName>
        <fullName evidence="7">Ketoreductase (KR) domain-containing protein</fullName>
    </recommendedName>
</protein>
<evidence type="ECO:0000256" key="2">
    <source>
        <dbReference type="ARBA" id="ARBA00022857"/>
    </source>
</evidence>
<dbReference type="GO" id="GO:0005737">
    <property type="term" value="C:cytoplasm"/>
    <property type="evidence" value="ECO:0007669"/>
    <property type="project" value="TreeGrafter"/>
</dbReference>
<accession>A0A0D2PGT8</accession>
<keyword evidence="3" id="KW-0560">Oxidoreductase</keyword>
<gene>
    <name evidence="5" type="ORF">HYPSUDRAFT_143895</name>
    <name evidence="4" type="ORF">HYPSUDRAFT_143924</name>
</gene>
<evidence type="ECO:0000256" key="3">
    <source>
        <dbReference type="ARBA" id="ARBA00023002"/>
    </source>
</evidence>
<evidence type="ECO:0000313" key="4">
    <source>
        <dbReference type="EMBL" id="KJA19310.1"/>
    </source>
</evidence>
<dbReference type="Gene3D" id="3.40.50.720">
    <property type="entry name" value="NAD(P)-binding Rossmann-like Domain"/>
    <property type="match status" value="1"/>
</dbReference>
<dbReference type="InterPro" id="IPR036291">
    <property type="entry name" value="NAD(P)-bd_dom_sf"/>
</dbReference>
<dbReference type="InterPro" id="IPR002347">
    <property type="entry name" value="SDR_fam"/>
</dbReference>
<dbReference type="Pfam" id="PF00106">
    <property type="entry name" value="adh_short"/>
    <property type="match status" value="1"/>
</dbReference>
<organism evidence="4 6">
    <name type="scientific">Hypholoma sublateritium (strain FD-334 SS-4)</name>
    <dbReference type="NCBI Taxonomy" id="945553"/>
    <lineage>
        <taxon>Eukaryota</taxon>
        <taxon>Fungi</taxon>
        <taxon>Dikarya</taxon>
        <taxon>Basidiomycota</taxon>
        <taxon>Agaricomycotina</taxon>
        <taxon>Agaricomycetes</taxon>
        <taxon>Agaricomycetidae</taxon>
        <taxon>Agaricales</taxon>
        <taxon>Agaricineae</taxon>
        <taxon>Strophariaceae</taxon>
        <taxon>Hypholoma</taxon>
    </lineage>
</organism>
<dbReference type="InterPro" id="IPR051468">
    <property type="entry name" value="Fungal_SecMetab_SDRs"/>
</dbReference>
<evidence type="ECO:0000313" key="5">
    <source>
        <dbReference type="EMBL" id="KJA19316.1"/>
    </source>
</evidence>
<dbReference type="PANTHER" id="PTHR43544">
    <property type="entry name" value="SHORT-CHAIN DEHYDROGENASE/REDUCTASE"/>
    <property type="match status" value="1"/>
</dbReference>
<comment type="similarity">
    <text evidence="1">Belongs to the short-chain dehydrogenases/reductases (SDR) family.</text>
</comment>
<reference evidence="4" key="1">
    <citation type="submission" date="2014-04" db="EMBL/GenBank/DDBJ databases">
        <title>Evolutionary Origins and Diversification of the Mycorrhizal Mutualists.</title>
        <authorList>
            <consortium name="DOE Joint Genome Institute"/>
            <person name="Kohler A."/>
            <person name="Kuo A."/>
            <person name="Nagy L.G."/>
            <person name="Floudas D."/>
            <person name="Copeland A."/>
            <person name="Barry K.W."/>
            <person name="Cichocki N."/>
            <person name="Veneault-Fourrey C."/>
            <person name="LaButti K."/>
            <person name="Lindquist E.A."/>
            <person name="Lipzen A."/>
            <person name="Lundell T."/>
            <person name="Morin E."/>
            <person name="Murat C."/>
            <person name="Riley R."/>
            <person name="Ohm R."/>
            <person name="Sun H."/>
            <person name="Tunlid A."/>
            <person name="Henrissat B."/>
            <person name="Grigoriev I.V."/>
            <person name="Hibbett D.S."/>
            <person name="Martin F."/>
            <person name="Consortium M.G."/>
        </authorList>
    </citation>
    <scope>NUCLEOTIDE SEQUENCE [LARGE SCALE GENOMIC DNA]</scope>
    <source>
        <strain evidence="4">FD-334 SS-4</strain>
    </source>
</reference>
<dbReference type="EMBL" id="KN817579">
    <property type="protein sequence ID" value="KJA19310.1"/>
    <property type="molecule type" value="Genomic_DNA"/>
</dbReference>
<dbReference type="OrthoDB" id="9876299at2759"/>